<sequence length="140" mass="15940">MSEKSRQWILRIYVLLVSLSAADKAETPGDPFGLQEEESVKLAFWFRREGEGGEGEAEAVGRVVVTTPGDDDEDVEDDREGSQDEDEASDRQFMQNEAYVFKYVPTSCENEKSRREMFLESVENLSRLSRTPQRNYTGST</sequence>
<feature type="signal peptide" evidence="2">
    <location>
        <begin position="1"/>
        <end position="25"/>
    </location>
</feature>
<feature type="compositionally biased region" description="Acidic residues" evidence="1">
    <location>
        <begin position="69"/>
        <end position="88"/>
    </location>
</feature>
<comment type="caution">
    <text evidence="3">The sequence shown here is derived from an EMBL/GenBank/DDBJ whole genome shotgun (WGS) entry which is preliminary data.</text>
</comment>
<organism evidence="3 4">
    <name type="scientific">Vespula squamosa</name>
    <name type="common">Southern yellow jacket</name>
    <name type="synonym">Wasp</name>
    <dbReference type="NCBI Taxonomy" id="30214"/>
    <lineage>
        <taxon>Eukaryota</taxon>
        <taxon>Metazoa</taxon>
        <taxon>Ecdysozoa</taxon>
        <taxon>Arthropoda</taxon>
        <taxon>Hexapoda</taxon>
        <taxon>Insecta</taxon>
        <taxon>Pterygota</taxon>
        <taxon>Neoptera</taxon>
        <taxon>Endopterygota</taxon>
        <taxon>Hymenoptera</taxon>
        <taxon>Apocrita</taxon>
        <taxon>Aculeata</taxon>
        <taxon>Vespoidea</taxon>
        <taxon>Vespidae</taxon>
        <taxon>Vespinae</taxon>
        <taxon>Vespula</taxon>
    </lineage>
</organism>
<evidence type="ECO:0000313" key="4">
    <source>
        <dbReference type="Proteomes" id="UP001607302"/>
    </source>
</evidence>
<proteinExistence type="predicted"/>
<feature type="non-terminal residue" evidence="3">
    <location>
        <position position="140"/>
    </location>
</feature>
<gene>
    <name evidence="3" type="ORF">V1478_006395</name>
</gene>
<dbReference type="Proteomes" id="UP001607302">
    <property type="component" value="Unassembled WGS sequence"/>
</dbReference>
<dbReference type="AlphaFoldDB" id="A0ABD2B877"/>
<feature type="chain" id="PRO_5044803648" evidence="2">
    <location>
        <begin position="26"/>
        <end position="140"/>
    </location>
</feature>
<keyword evidence="4" id="KW-1185">Reference proteome</keyword>
<name>A0ABD2B877_VESSQ</name>
<evidence type="ECO:0000256" key="1">
    <source>
        <dbReference type="SAM" id="MobiDB-lite"/>
    </source>
</evidence>
<evidence type="ECO:0000313" key="3">
    <source>
        <dbReference type="EMBL" id="KAL2728763.1"/>
    </source>
</evidence>
<feature type="region of interest" description="Disordered" evidence="1">
    <location>
        <begin position="51"/>
        <end position="92"/>
    </location>
</feature>
<accession>A0ABD2B877</accession>
<reference evidence="3 4" key="1">
    <citation type="journal article" date="2024" name="Ann. Entomol. Soc. Am.">
        <title>Genomic analyses of the southern and eastern yellowjacket wasps (Hymenoptera: Vespidae) reveal evolutionary signatures of social life.</title>
        <authorList>
            <person name="Catto M.A."/>
            <person name="Caine P.B."/>
            <person name="Orr S.E."/>
            <person name="Hunt B.G."/>
            <person name="Goodisman M.A.D."/>
        </authorList>
    </citation>
    <scope>NUCLEOTIDE SEQUENCE [LARGE SCALE GENOMIC DNA]</scope>
    <source>
        <strain evidence="3">233</strain>
        <tissue evidence="3">Head and thorax</tissue>
    </source>
</reference>
<keyword evidence="2" id="KW-0732">Signal</keyword>
<dbReference type="EMBL" id="JAUDFV010000132">
    <property type="protein sequence ID" value="KAL2728763.1"/>
    <property type="molecule type" value="Genomic_DNA"/>
</dbReference>
<protein>
    <submittedName>
        <fullName evidence="3">Uncharacterized protein</fullName>
    </submittedName>
</protein>
<evidence type="ECO:0000256" key="2">
    <source>
        <dbReference type="SAM" id="SignalP"/>
    </source>
</evidence>